<dbReference type="AlphaFoldDB" id="A0A2H0WYC9"/>
<reference evidence="3" key="1">
    <citation type="submission" date="2017-09" db="EMBL/GenBank/DDBJ databases">
        <title>Depth-based differentiation of microbial function through sediment-hosted aquifers and enrichment of novel symbionts in the deep terrestrial subsurface.</title>
        <authorList>
            <person name="Probst A.J."/>
            <person name="Ladd B."/>
            <person name="Jarett J.K."/>
            <person name="Geller-Mcgrath D.E."/>
            <person name="Sieber C.M.K."/>
            <person name="Emerson J.B."/>
            <person name="Anantharaman K."/>
            <person name="Thomas B.C."/>
            <person name="Malmstrom R."/>
            <person name="Stieglmeier M."/>
            <person name="Klingl A."/>
            <person name="Woyke T."/>
            <person name="Ryan C.M."/>
            <person name="Banfield J.F."/>
        </authorList>
    </citation>
    <scope>NUCLEOTIDE SEQUENCE [LARGE SCALE GENOMIC DNA]</scope>
</reference>
<sequence length="281" mass="31252">MRRINWGLFGMLVAGVGFYVLHAVCLQRAGIGIPDPNYFLLFLGGFGLWSLFVSVGVLSQARSTFLRYSILFLFPVAGVFSGAIIAFYGMGLGGIEMWAGHLRVQQIFEVSLAIYAVAVVGQVISWIILSKHVVPEDSFLILDGVFLRPGEKYSLCPFLRYTSVRINETMRVTRPELQLTCRDGKFSATCEMSVSLGIREIRLLFSSYDNKDFKNLLIQSIKDYMSKIIVGRAPWRSLGELILEGKTGFGVNGDIGNVEVCGLKIPLHWSGEVTYSKIEVV</sequence>
<keyword evidence="1" id="KW-0812">Transmembrane</keyword>
<proteinExistence type="predicted"/>
<gene>
    <name evidence="2" type="ORF">COT61_01235</name>
</gene>
<dbReference type="Proteomes" id="UP000229080">
    <property type="component" value="Unassembled WGS sequence"/>
</dbReference>
<evidence type="ECO:0000313" key="2">
    <source>
        <dbReference type="EMBL" id="PIS16948.1"/>
    </source>
</evidence>
<comment type="caution">
    <text evidence="2">The sequence shown here is derived from an EMBL/GenBank/DDBJ whole genome shotgun (WGS) entry which is preliminary data.</text>
</comment>
<feature type="transmembrane region" description="Helical" evidence="1">
    <location>
        <begin position="38"/>
        <end position="58"/>
    </location>
</feature>
<keyword evidence="1" id="KW-1133">Transmembrane helix</keyword>
<feature type="transmembrane region" description="Helical" evidence="1">
    <location>
        <begin position="6"/>
        <end position="26"/>
    </location>
</feature>
<evidence type="ECO:0000256" key="1">
    <source>
        <dbReference type="SAM" id="Phobius"/>
    </source>
</evidence>
<organism evidence="2 3">
    <name type="scientific">Candidatus Portnoybacteria bacterium CG09_land_8_20_14_0_10_44_13</name>
    <dbReference type="NCBI Taxonomy" id="1974811"/>
    <lineage>
        <taxon>Bacteria</taxon>
        <taxon>Candidatus Portnoyibacteriota</taxon>
    </lineage>
</organism>
<protein>
    <submittedName>
        <fullName evidence="2">Uncharacterized protein</fullName>
    </submittedName>
</protein>
<accession>A0A2H0WYC9</accession>
<evidence type="ECO:0000313" key="3">
    <source>
        <dbReference type="Proteomes" id="UP000229080"/>
    </source>
</evidence>
<dbReference type="EMBL" id="PEZF01000037">
    <property type="protein sequence ID" value="PIS16948.1"/>
    <property type="molecule type" value="Genomic_DNA"/>
</dbReference>
<keyword evidence="1" id="KW-0472">Membrane</keyword>
<name>A0A2H0WYC9_9BACT</name>
<feature type="transmembrane region" description="Helical" evidence="1">
    <location>
        <begin position="70"/>
        <end position="95"/>
    </location>
</feature>
<feature type="transmembrane region" description="Helical" evidence="1">
    <location>
        <begin position="107"/>
        <end position="129"/>
    </location>
</feature>